<dbReference type="EMBL" id="CAQN01000962">
    <property type="protein sequence ID" value="CCQ69369.1"/>
    <property type="molecule type" value="Genomic_DNA"/>
</dbReference>
<name>T2JWD0_CROWT</name>
<evidence type="ECO:0000313" key="1">
    <source>
        <dbReference type="EMBL" id="CCQ69369.1"/>
    </source>
</evidence>
<organism evidence="1 2">
    <name type="scientific">Crocosphaera watsonii WH 0402</name>
    <dbReference type="NCBI Taxonomy" id="1284629"/>
    <lineage>
        <taxon>Bacteria</taxon>
        <taxon>Bacillati</taxon>
        <taxon>Cyanobacteriota</taxon>
        <taxon>Cyanophyceae</taxon>
        <taxon>Oscillatoriophycideae</taxon>
        <taxon>Chroococcales</taxon>
        <taxon>Aphanothecaceae</taxon>
        <taxon>Crocosphaera</taxon>
    </lineage>
</organism>
<evidence type="ECO:0000313" key="2">
    <source>
        <dbReference type="Proteomes" id="UP000018130"/>
    </source>
</evidence>
<keyword evidence="1" id="KW-0418">Kinase</keyword>
<reference evidence="1 2" key="1">
    <citation type="submission" date="2013-01" db="EMBL/GenBank/DDBJ databases">
        <authorList>
            <person name="Bench S."/>
        </authorList>
    </citation>
    <scope>NUCLEOTIDE SEQUENCE [LARGE SCALE GENOMIC DNA]</scope>
    <source>
        <strain evidence="1 2">WH 0402</strain>
    </source>
</reference>
<dbReference type="AlphaFoldDB" id="T2JWD0"/>
<dbReference type="Proteomes" id="UP000018130">
    <property type="component" value="Unassembled WGS sequence"/>
</dbReference>
<dbReference type="GO" id="GO:0003991">
    <property type="term" value="F:acetylglutamate kinase activity"/>
    <property type="evidence" value="ECO:0007669"/>
    <property type="project" value="UniProtKB-EC"/>
</dbReference>
<keyword evidence="1" id="KW-0808">Transferase</keyword>
<proteinExistence type="predicted"/>
<sequence length="42" mass="5133">MSYDQFMSSENDYIQEADANRVRVFKRSPSLHPTIRWTHVRY</sequence>
<accession>T2JWD0</accession>
<reference evidence="1 2" key="2">
    <citation type="submission" date="2013-09" db="EMBL/GenBank/DDBJ databases">
        <title>Whole genome comparison of six Crocosphaera watsonii strains with differing phenotypes.</title>
        <authorList>
            <person name="Bench S.R."/>
            <person name="Heller P."/>
            <person name="Frank I."/>
            <person name="Arciniega M."/>
            <person name="Shilova I.N."/>
            <person name="Zehr J.P."/>
        </authorList>
    </citation>
    <scope>NUCLEOTIDE SEQUENCE [LARGE SCALE GENOMIC DNA]</scope>
    <source>
        <strain evidence="1 2">WH 0402</strain>
    </source>
</reference>
<dbReference type="EC" id="2.7.2.8" evidence="1"/>
<gene>
    <name evidence="1" type="ORF">CWATWH0402_6257</name>
</gene>
<comment type="caution">
    <text evidence="1">The sequence shown here is derived from an EMBL/GenBank/DDBJ whole genome shotgun (WGS) entry which is preliminary data.</text>
</comment>
<protein>
    <submittedName>
        <fullName evidence="1">Acetylglutamate kinase</fullName>
        <ecNumber evidence="1">2.7.2.8</ecNumber>
    </submittedName>
</protein>